<evidence type="ECO:0000256" key="2">
    <source>
        <dbReference type="ARBA" id="ARBA00005658"/>
    </source>
</evidence>
<dbReference type="NCBIfam" id="TIGR00842">
    <property type="entry name" value="bcct"/>
    <property type="match status" value="1"/>
</dbReference>
<feature type="transmembrane region" description="Helical" evidence="8">
    <location>
        <begin position="190"/>
        <end position="213"/>
    </location>
</feature>
<dbReference type="AlphaFoldDB" id="A0A233RHT6"/>
<sequence>MVLNQGLLKGINPHIMFISLLITVGLVGFALVYPAESAFLVDAVRTVITISANAWYVILAGLFLVFCIGIAFSKYGKIKLGDDHEKPEFGYFAWFAMVYAAGQGIGIIFWSIAEPMFHFSSGSPFSPAVGDQAAAESAMAISFFHWGLNAWAIYCVVGLSLAFVCYRLKKPLSIRYTLYPLFGDRVTGRWGVLIDVIAVFATLFGIATSLGMGAQQINAGLSEIWGIPQSENVQLVLISVITVCALISVLTGLKRGVKYLSIGNMWLTVLLLVFFFAFGPTLYILKTLFGVTFDYAAQLVNFNIYIESAPTDADASWKSMWQGWWTVFYWGWWMSWAPFVGVFVARVSRGRTIREFVLGVVGVSSLLSFVWLAAYGGTALYQDLFNDAGIAAVVSNDVAKALYATFKSMDLGYLSTMAMIVGTLLVATYFITSSDSGTLVLTTIMSEGNEHPLNRHRVMWGIMQGVVAAVLLVVGGDAALSSLQTASIAAALPFSLIMLLMCWSLYIGVRAEHQRMGATKAYRTASADSKEVN</sequence>
<feature type="transmembrane region" description="Helical" evidence="8">
    <location>
        <begin position="53"/>
        <end position="72"/>
    </location>
</feature>
<dbReference type="OrthoDB" id="9775735at2"/>
<name>A0A233RHT6_9GAMM</name>
<feature type="transmembrane region" description="Helical" evidence="8">
    <location>
        <begin position="411"/>
        <end position="431"/>
    </location>
</feature>
<dbReference type="GO" id="GO:0005886">
    <property type="term" value="C:plasma membrane"/>
    <property type="evidence" value="ECO:0007669"/>
    <property type="project" value="UniProtKB-SubCell"/>
</dbReference>
<accession>A0A233RHT6</accession>
<protein>
    <submittedName>
        <fullName evidence="9">Choline transporter</fullName>
    </submittedName>
</protein>
<evidence type="ECO:0000313" key="9">
    <source>
        <dbReference type="EMBL" id="OXY82950.1"/>
    </source>
</evidence>
<comment type="subcellular location">
    <subcellularLocation>
        <location evidence="1">Cell membrane</location>
        <topology evidence="1">Multi-pass membrane protein</topology>
    </subcellularLocation>
</comment>
<keyword evidence="6 8" id="KW-1133">Transmembrane helix</keyword>
<keyword evidence="7 8" id="KW-0472">Membrane</keyword>
<evidence type="ECO:0000313" key="10">
    <source>
        <dbReference type="Proteomes" id="UP000242757"/>
    </source>
</evidence>
<feature type="transmembrane region" description="Helical" evidence="8">
    <location>
        <begin position="265"/>
        <end position="285"/>
    </location>
</feature>
<feature type="transmembrane region" description="Helical" evidence="8">
    <location>
        <begin position="151"/>
        <end position="169"/>
    </location>
</feature>
<evidence type="ECO:0000256" key="8">
    <source>
        <dbReference type="SAM" id="Phobius"/>
    </source>
</evidence>
<dbReference type="GO" id="GO:0022857">
    <property type="term" value="F:transmembrane transporter activity"/>
    <property type="evidence" value="ECO:0007669"/>
    <property type="project" value="InterPro"/>
</dbReference>
<feature type="transmembrane region" description="Helical" evidence="8">
    <location>
        <begin position="233"/>
        <end position="253"/>
    </location>
</feature>
<dbReference type="RefSeq" id="WP_094199727.1">
    <property type="nucleotide sequence ID" value="NZ_NBIM01000001.1"/>
</dbReference>
<feature type="transmembrane region" description="Helical" evidence="8">
    <location>
        <begin position="356"/>
        <end position="375"/>
    </location>
</feature>
<comment type="similarity">
    <text evidence="2">Belongs to the BCCT transporter (TC 2.A.15) family.</text>
</comment>
<feature type="transmembrane region" description="Helical" evidence="8">
    <location>
        <begin position="458"/>
        <end position="480"/>
    </location>
</feature>
<comment type="caution">
    <text evidence="9">The sequence shown here is derived from an EMBL/GenBank/DDBJ whole genome shotgun (WGS) entry which is preliminary data.</text>
</comment>
<evidence type="ECO:0000256" key="5">
    <source>
        <dbReference type="ARBA" id="ARBA00022692"/>
    </source>
</evidence>
<gene>
    <name evidence="9" type="ORF">B6S08_05455</name>
</gene>
<evidence type="ECO:0000256" key="6">
    <source>
        <dbReference type="ARBA" id="ARBA00022989"/>
    </source>
</evidence>
<keyword evidence="5 8" id="KW-0812">Transmembrane</keyword>
<feature type="transmembrane region" description="Helical" evidence="8">
    <location>
        <begin position="327"/>
        <end position="344"/>
    </location>
</feature>
<dbReference type="PANTHER" id="PTHR30047:SF7">
    <property type="entry name" value="HIGH-AFFINITY CHOLINE TRANSPORT PROTEIN"/>
    <property type="match status" value="1"/>
</dbReference>
<dbReference type="InterPro" id="IPR000060">
    <property type="entry name" value="BCCT_transptr"/>
</dbReference>
<feature type="transmembrane region" description="Helical" evidence="8">
    <location>
        <begin position="92"/>
        <end position="113"/>
    </location>
</feature>
<feature type="transmembrane region" description="Helical" evidence="8">
    <location>
        <begin position="12"/>
        <end position="33"/>
    </location>
</feature>
<keyword evidence="4" id="KW-1003">Cell membrane</keyword>
<dbReference type="Pfam" id="PF02028">
    <property type="entry name" value="BCCT"/>
    <property type="match status" value="1"/>
</dbReference>
<keyword evidence="10" id="KW-1185">Reference proteome</keyword>
<feature type="transmembrane region" description="Helical" evidence="8">
    <location>
        <begin position="486"/>
        <end position="506"/>
    </location>
</feature>
<proteinExistence type="inferred from homology"/>
<dbReference type="Proteomes" id="UP000242757">
    <property type="component" value="Unassembled WGS sequence"/>
</dbReference>
<reference evidence="9 10" key="1">
    <citation type="submission" date="2017-08" db="EMBL/GenBank/DDBJ databases">
        <title>A Genome Sequence of Oceanimonas doudoroffii ATCC 27123T.</title>
        <authorList>
            <person name="Brennan M.A."/>
            <person name="Maclea K.S."/>
            <person name="Mcclelland W.D."/>
            <person name="Trachtenberg A.M."/>
        </authorList>
    </citation>
    <scope>NUCLEOTIDE SEQUENCE [LARGE SCALE GENOMIC DNA]</scope>
    <source>
        <strain evidence="9 10">ATCC 27123</strain>
    </source>
</reference>
<keyword evidence="3" id="KW-0813">Transport</keyword>
<evidence type="ECO:0000256" key="3">
    <source>
        <dbReference type="ARBA" id="ARBA00022448"/>
    </source>
</evidence>
<dbReference type="EMBL" id="NBIM01000001">
    <property type="protein sequence ID" value="OXY82950.1"/>
    <property type="molecule type" value="Genomic_DNA"/>
</dbReference>
<evidence type="ECO:0000256" key="4">
    <source>
        <dbReference type="ARBA" id="ARBA00022475"/>
    </source>
</evidence>
<organism evidence="9 10">
    <name type="scientific">Oceanimonas doudoroffii</name>
    <dbReference type="NCBI Taxonomy" id="84158"/>
    <lineage>
        <taxon>Bacteria</taxon>
        <taxon>Pseudomonadati</taxon>
        <taxon>Pseudomonadota</taxon>
        <taxon>Gammaproteobacteria</taxon>
        <taxon>Aeromonadales</taxon>
        <taxon>Aeromonadaceae</taxon>
        <taxon>Oceanimonas</taxon>
    </lineage>
</organism>
<dbReference type="PANTHER" id="PTHR30047">
    <property type="entry name" value="HIGH-AFFINITY CHOLINE TRANSPORT PROTEIN-RELATED"/>
    <property type="match status" value="1"/>
</dbReference>
<evidence type="ECO:0000256" key="1">
    <source>
        <dbReference type="ARBA" id="ARBA00004651"/>
    </source>
</evidence>
<evidence type="ECO:0000256" key="7">
    <source>
        <dbReference type="ARBA" id="ARBA00023136"/>
    </source>
</evidence>